<name>A0ABN8UIX6_9BACL</name>
<evidence type="ECO:0000313" key="2">
    <source>
        <dbReference type="EMBL" id="CAH8249919.1"/>
    </source>
</evidence>
<dbReference type="Proteomes" id="UP001154322">
    <property type="component" value="Unassembled WGS sequence"/>
</dbReference>
<dbReference type="EMBL" id="CALYLO010000021">
    <property type="protein sequence ID" value="CAH8249919.1"/>
    <property type="molecule type" value="Genomic_DNA"/>
</dbReference>
<comment type="caution">
    <text evidence="2">The sequence shown here is derived from an EMBL/GenBank/DDBJ whole genome shotgun (WGS) entry which is preliminary data.</text>
</comment>
<evidence type="ECO:0000259" key="1">
    <source>
        <dbReference type="Pfam" id="PF09299"/>
    </source>
</evidence>
<dbReference type="Gene3D" id="2.30.30.130">
    <property type="entry name" value="Transposase, Mu, C-terminal"/>
    <property type="match status" value="1"/>
</dbReference>
<gene>
    <name evidence="2" type="ORF">WJ0W_007105</name>
</gene>
<protein>
    <submittedName>
        <fullName evidence="2">Mu transposase C-terminal domain-containing protein</fullName>
    </submittedName>
</protein>
<keyword evidence="3" id="KW-1185">Reference proteome</keyword>
<dbReference type="Pfam" id="PF09299">
    <property type="entry name" value="Mu-transpos_C"/>
    <property type="match status" value="1"/>
</dbReference>
<feature type="domain" description="Transposase-like Mu C-terminal" evidence="1">
    <location>
        <begin position="3"/>
        <end position="41"/>
    </location>
</feature>
<reference evidence="2" key="1">
    <citation type="submission" date="2022-06" db="EMBL/GenBank/DDBJ databases">
        <authorList>
            <person name="Dietemann V."/>
            <person name="Ory F."/>
            <person name="Dainat B."/>
            <person name="Oberhansli S."/>
        </authorList>
    </citation>
    <scope>NUCLEOTIDE SEQUENCE</scope>
    <source>
        <strain evidence="2">Ena-SAMPLE-TAB-26-04-2022-14:26:32:270-5432</strain>
    </source>
</reference>
<evidence type="ECO:0000313" key="3">
    <source>
        <dbReference type="Proteomes" id="UP001154322"/>
    </source>
</evidence>
<dbReference type="InterPro" id="IPR009004">
    <property type="entry name" value="Transposase_Mu_C"/>
</dbReference>
<dbReference type="SUPFAM" id="SSF50610">
    <property type="entry name" value="mu transposase, C-terminal domain"/>
    <property type="match status" value="1"/>
</dbReference>
<proteinExistence type="predicted"/>
<organism evidence="2 3">
    <name type="scientific">Paenibacillus melissococcoides</name>
    <dbReference type="NCBI Taxonomy" id="2912268"/>
    <lineage>
        <taxon>Bacteria</taxon>
        <taxon>Bacillati</taxon>
        <taxon>Bacillota</taxon>
        <taxon>Bacilli</taxon>
        <taxon>Bacillales</taxon>
        <taxon>Paenibacillaceae</taxon>
        <taxon>Paenibacillus</taxon>
    </lineage>
</organism>
<dbReference type="InterPro" id="IPR015378">
    <property type="entry name" value="Transposase-like_Mu_C"/>
</dbReference>
<sequence length="65" mass="7563">MKKFGYEYRADELCHYIGDKVDIKWDPNDVTKLYVYTVAGKKLRGVQSRTATHRPEDAAKGWKIT</sequence>
<accession>A0ABN8UIX6</accession>